<comment type="function">
    <text evidence="14 20">DNA polymerase III is a complex, multichain enzyme responsible for most of the replicative synthesis in bacteria. The epsilon subunit contain the editing function and is a proofreading 3'-5' exonuclease.</text>
</comment>
<dbReference type="NCBIfam" id="NF004316">
    <property type="entry name" value="PRK05711.1"/>
    <property type="match status" value="1"/>
</dbReference>
<keyword evidence="10 20" id="KW-0269">Exonuclease</keyword>
<dbReference type="InterPro" id="IPR006309">
    <property type="entry name" value="DnaQ_proteo"/>
</dbReference>
<feature type="binding site" evidence="19">
    <location>
        <position position="9"/>
    </location>
    <ligand>
        <name>a divalent metal cation</name>
        <dbReference type="ChEBI" id="CHEBI:60240"/>
        <label>1</label>
        <note>catalytic</note>
    </ligand>
</feature>
<keyword evidence="12 20" id="KW-0239">DNA-directed DNA polymerase</keyword>
<feature type="binding site" evidence="18">
    <location>
        <position position="57"/>
    </location>
    <ligand>
        <name>substrate</name>
    </ligand>
</feature>
<evidence type="ECO:0000256" key="8">
    <source>
        <dbReference type="ARBA" id="ARBA00022723"/>
    </source>
</evidence>
<dbReference type="SUPFAM" id="SSF53098">
    <property type="entry name" value="Ribonuclease H-like"/>
    <property type="match status" value="1"/>
</dbReference>
<organism evidence="22 23">
    <name type="scientific">Rhodoblastus acidophilus</name>
    <name type="common">Rhodopseudomonas acidophila</name>
    <dbReference type="NCBI Taxonomy" id="1074"/>
    <lineage>
        <taxon>Bacteria</taxon>
        <taxon>Pseudomonadati</taxon>
        <taxon>Pseudomonadota</taxon>
        <taxon>Alphaproteobacteria</taxon>
        <taxon>Hyphomicrobiales</taxon>
        <taxon>Rhodoblastaceae</taxon>
        <taxon>Rhodoblastus</taxon>
    </lineage>
</organism>
<dbReference type="PANTHER" id="PTHR30231:SF41">
    <property type="entry name" value="DNA POLYMERASE III SUBUNIT EPSILON"/>
    <property type="match status" value="1"/>
</dbReference>
<dbReference type="FunFam" id="3.30.420.10:FF:000012">
    <property type="entry name" value="DNA polymerase III subunit epsilon"/>
    <property type="match status" value="1"/>
</dbReference>
<dbReference type="InterPro" id="IPR006054">
    <property type="entry name" value="DnaQ"/>
</dbReference>
<dbReference type="Proteomes" id="UP000439113">
    <property type="component" value="Unassembled WGS sequence"/>
</dbReference>
<dbReference type="AlphaFoldDB" id="A0A6N8DI78"/>
<keyword evidence="9 20" id="KW-0378">Hydrolase</keyword>
<dbReference type="Pfam" id="PF00929">
    <property type="entry name" value="RNase_T"/>
    <property type="match status" value="1"/>
</dbReference>
<evidence type="ECO:0000256" key="13">
    <source>
        <dbReference type="ARBA" id="ARBA00023211"/>
    </source>
</evidence>
<sequence length="244" mass="26881">MREIVFDTETTGLNPETGDRVIEIAAVELDDFKLTERQFHVYINPEREIPAGAIDVHGITNAFIADKPKFAEVVDEFLAFIGDAPLVAHNAEFDFRFLNAELKRLGKPPLNPARMVDTLAIARSRHPGAAASLDALCKRYGIDLSRRTKHGALIDSEILAELYVELKGGKQSSLSLQVVSAVRRRAARAAPTSVRKEEIRLVTEADLERHQAYFEKAWKEGFWAKHAEALPSPLAGEGGPEGAG</sequence>
<accession>A0A6N8DI78</accession>
<evidence type="ECO:0000313" key="23">
    <source>
        <dbReference type="Proteomes" id="UP000439113"/>
    </source>
</evidence>
<proteinExistence type="predicted"/>
<evidence type="ECO:0000256" key="14">
    <source>
        <dbReference type="ARBA" id="ARBA00025483"/>
    </source>
</evidence>
<dbReference type="RefSeq" id="WP_155444660.1">
    <property type="nucleotide sequence ID" value="NZ_JAOQNR010000002.1"/>
</dbReference>
<dbReference type="GO" id="GO:0045004">
    <property type="term" value="P:DNA replication proofreading"/>
    <property type="evidence" value="ECO:0007669"/>
    <property type="project" value="TreeGrafter"/>
</dbReference>
<evidence type="ECO:0000256" key="16">
    <source>
        <dbReference type="ARBA" id="ARBA00049244"/>
    </source>
</evidence>
<evidence type="ECO:0000256" key="4">
    <source>
        <dbReference type="ARBA" id="ARBA00022679"/>
    </source>
</evidence>
<evidence type="ECO:0000259" key="21">
    <source>
        <dbReference type="SMART" id="SM00479"/>
    </source>
</evidence>
<evidence type="ECO:0000256" key="6">
    <source>
        <dbReference type="ARBA" id="ARBA00022705"/>
    </source>
</evidence>
<dbReference type="GO" id="GO:0003677">
    <property type="term" value="F:DNA binding"/>
    <property type="evidence" value="ECO:0007669"/>
    <property type="project" value="InterPro"/>
</dbReference>
<dbReference type="EC" id="2.7.7.7" evidence="2 20"/>
<evidence type="ECO:0000256" key="18">
    <source>
        <dbReference type="PIRSR" id="PIRSR606309-2"/>
    </source>
</evidence>
<evidence type="ECO:0000256" key="5">
    <source>
        <dbReference type="ARBA" id="ARBA00022695"/>
    </source>
</evidence>
<keyword evidence="13 19" id="KW-0464">Manganese</keyword>
<comment type="caution">
    <text evidence="22">The sequence shown here is derived from an EMBL/GenBank/DDBJ whole genome shotgun (WGS) entry which is preliminary data.</text>
</comment>
<keyword evidence="4 20" id="KW-0808">Transferase</keyword>
<dbReference type="OrthoDB" id="9804290at2"/>
<feature type="binding site" evidence="19">
    <location>
        <position position="7"/>
    </location>
    <ligand>
        <name>a divalent metal cation</name>
        <dbReference type="ChEBI" id="CHEBI:60240"/>
        <label>1</label>
        <note>catalytic</note>
    </ligand>
</feature>
<dbReference type="EMBL" id="WNKS01000002">
    <property type="protein sequence ID" value="MTV29997.1"/>
    <property type="molecule type" value="Genomic_DNA"/>
</dbReference>
<comment type="cofactor">
    <cofactor evidence="1 20">
        <name>Mn(2+)</name>
        <dbReference type="ChEBI" id="CHEBI:29035"/>
    </cofactor>
</comment>
<dbReference type="GO" id="GO:0008408">
    <property type="term" value="F:3'-5' exonuclease activity"/>
    <property type="evidence" value="ECO:0007669"/>
    <property type="project" value="TreeGrafter"/>
</dbReference>
<keyword evidence="7 20" id="KW-0540">Nuclease</keyword>
<dbReference type="SMART" id="SM00479">
    <property type="entry name" value="EXOIII"/>
    <property type="match status" value="1"/>
</dbReference>
<dbReference type="GO" id="GO:0046872">
    <property type="term" value="F:metal ion binding"/>
    <property type="evidence" value="ECO:0007669"/>
    <property type="project" value="UniProtKB-KW"/>
</dbReference>
<dbReference type="PANTHER" id="PTHR30231">
    <property type="entry name" value="DNA POLYMERASE III SUBUNIT EPSILON"/>
    <property type="match status" value="1"/>
</dbReference>
<gene>
    <name evidence="20 22" type="primary">dnaQ</name>
    <name evidence="22" type="ORF">GJ654_03205</name>
</gene>
<name>A0A6N8DI78_RHOAC</name>
<dbReference type="NCBIfam" id="TIGR01406">
    <property type="entry name" value="dnaQ_proteo"/>
    <property type="match status" value="1"/>
</dbReference>
<evidence type="ECO:0000313" key="22">
    <source>
        <dbReference type="EMBL" id="MTV29997.1"/>
    </source>
</evidence>
<keyword evidence="5 20" id="KW-0548">Nucleotidyltransferase</keyword>
<feature type="binding site" evidence="18">
    <location>
        <position position="155"/>
    </location>
    <ligand>
        <name>substrate</name>
    </ligand>
</feature>
<reference evidence="22 23" key="1">
    <citation type="submission" date="2019-11" db="EMBL/GenBank/DDBJ databases">
        <title>Whole-genome sequence of a Rhodoblastus acidophilus DSM 142.</title>
        <authorList>
            <person name="Kyndt J.A."/>
            <person name="Meyer T.E."/>
        </authorList>
    </citation>
    <scope>NUCLEOTIDE SEQUENCE [LARGE SCALE GENOMIC DNA]</scope>
    <source>
        <strain evidence="22 23">DSM 142</strain>
    </source>
</reference>
<comment type="catalytic activity">
    <reaction evidence="16 20">
        <text>DNA(n) + a 2'-deoxyribonucleoside 5'-triphosphate = DNA(n+1) + diphosphate</text>
        <dbReference type="Rhea" id="RHEA:22508"/>
        <dbReference type="Rhea" id="RHEA-COMP:17339"/>
        <dbReference type="Rhea" id="RHEA-COMP:17340"/>
        <dbReference type="ChEBI" id="CHEBI:33019"/>
        <dbReference type="ChEBI" id="CHEBI:61560"/>
        <dbReference type="ChEBI" id="CHEBI:173112"/>
        <dbReference type="EC" id="2.7.7.7"/>
    </reaction>
</comment>
<feature type="binding site" evidence="19">
    <location>
        <position position="155"/>
    </location>
    <ligand>
        <name>a divalent metal cation</name>
        <dbReference type="ChEBI" id="CHEBI:60240"/>
        <label>1</label>
        <note>catalytic</note>
    </ligand>
</feature>
<evidence type="ECO:0000256" key="17">
    <source>
        <dbReference type="PIRSR" id="PIRSR606309-1"/>
    </source>
</evidence>
<dbReference type="GO" id="GO:0005829">
    <property type="term" value="C:cytosol"/>
    <property type="evidence" value="ECO:0007669"/>
    <property type="project" value="TreeGrafter"/>
</dbReference>
<dbReference type="InterPro" id="IPR036397">
    <property type="entry name" value="RNaseH_sf"/>
</dbReference>
<dbReference type="InterPro" id="IPR012337">
    <property type="entry name" value="RNaseH-like_sf"/>
</dbReference>
<dbReference type="NCBIfam" id="TIGR00573">
    <property type="entry name" value="dnaq"/>
    <property type="match status" value="1"/>
</dbReference>
<evidence type="ECO:0000256" key="12">
    <source>
        <dbReference type="ARBA" id="ARBA00022932"/>
    </source>
</evidence>
<evidence type="ECO:0000256" key="7">
    <source>
        <dbReference type="ARBA" id="ARBA00022722"/>
    </source>
</evidence>
<comment type="subunit">
    <text evidence="15 20">DNA polymerase III contains a core (composed of alpha, epsilon and theta chains) that associates with a tau subunit. This core dimerizes to form the POLIII' complex. PolIII' associates with the gamma complex (composed of gamma, delta, delta', psi and chi chains) and with the beta chain to form the complete DNA polymerase III complex.</text>
</comment>
<evidence type="ECO:0000256" key="1">
    <source>
        <dbReference type="ARBA" id="ARBA00001936"/>
    </source>
</evidence>
<keyword evidence="8 19" id="KW-0479">Metal-binding</keyword>
<evidence type="ECO:0000256" key="19">
    <source>
        <dbReference type="PIRSR" id="PIRSR606309-3"/>
    </source>
</evidence>
<comment type="cofactor">
    <cofactor evidence="19">
        <name>Mg(2+)</name>
        <dbReference type="ChEBI" id="CHEBI:18420"/>
    </cofactor>
    <cofactor evidence="19">
        <name>Mn(2+)</name>
        <dbReference type="ChEBI" id="CHEBI:29035"/>
    </cofactor>
    <text evidence="19">Binds 2 divalent metal cations. Magnesium or manganese.</text>
</comment>
<feature type="binding site" evidence="18">
    <location>
        <position position="9"/>
    </location>
    <ligand>
        <name>substrate</name>
    </ligand>
</feature>
<evidence type="ECO:0000256" key="10">
    <source>
        <dbReference type="ARBA" id="ARBA00022839"/>
    </source>
</evidence>
<feature type="active site" description="Proton acceptor" evidence="17">
    <location>
        <position position="150"/>
    </location>
</feature>
<protein>
    <recommendedName>
        <fullName evidence="3 20">DNA polymerase III subunit epsilon</fullName>
        <ecNumber evidence="2 20">2.7.7.7</ecNumber>
    </recommendedName>
</protein>
<feature type="binding site" evidence="18">
    <location>
        <position position="7"/>
    </location>
    <ligand>
        <name>substrate</name>
    </ligand>
</feature>
<evidence type="ECO:0000256" key="3">
    <source>
        <dbReference type="ARBA" id="ARBA00020352"/>
    </source>
</evidence>
<dbReference type="CDD" id="cd06131">
    <property type="entry name" value="DNA_pol_III_epsilon_Ecoli_like"/>
    <property type="match status" value="1"/>
</dbReference>
<keyword evidence="11 19" id="KW-0460">Magnesium</keyword>
<evidence type="ECO:0000256" key="9">
    <source>
        <dbReference type="ARBA" id="ARBA00022801"/>
    </source>
</evidence>
<evidence type="ECO:0000256" key="2">
    <source>
        <dbReference type="ARBA" id="ARBA00012417"/>
    </source>
</evidence>
<evidence type="ECO:0000256" key="20">
    <source>
        <dbReference type="RuleBase" id="RU364087"/>
    </source>
</evidence>
<evidence type="ECO:0000256" key="11">
    <source>
        <dbReference type="ARBA" id="ARBA00022842"/>
    </source>
</evidence>
<keyword evidence="6 20" id="KW-0235">DNA replication</keyword>
<feature type="domain" description="Exonuclease" evidence="21">
    <location>
        <begin position="2"/>
        <end position="172"/>
    </location>
</feature>
<dbReference type="InterPro" id="IPR013520">
    <property type="entry name" value="Ribonucl_H"/>
</dbReference>
<evidence type="ECO:0000256" key="15">
    <source>
        <dbReference type="ARBA" id="ARBA00026073"/>
    </source>
</evidence>
<dbReference type="Gene3D" id="3.30.420.10">
    <property type="entry name" value="Ribonuclease H-like superfamily/Ribonuclease H"/>
    <property type="match status" value="1"/>
</dbReference>
<dbReference type="GO" id="GO:0003887">
    <property type="term" value="F:DNA-directed DNA polymerase activity"/>
    <property type="evidence" value="ECO:0007669"/>
    <property type="project" value="UniProtKB-KW"/>
</dbReference>